<reference evidence="2" key="1">
    <citation type="submission" date="2018-05" db="EMBL/GenBank/DDBJ databases">
        <title>Bacterial isolates from healthy term breastfed infants carrying antibiotic resistance genes.</title>
        <authorList>
            <person name="Casaburi G."/>
        </authorList>
    </citation>
    <scope>NUCLEOTIDE SEQUENCE [LARGE SCALE GENOMIC DNA]</scope>
    <source>
        <strain evidence="2">7084_4</strain>
    </source>
</reference>
<sequence>MPVRKATIRKAEEVKSNPRRGGRRYCFAWVAICNCLSSGVYAVTQKMNSSMVWKIKSSFKLVVSAKAEAGLNANVGLQQNVLHL</sequence>
<keyword evidence="1" id="KW-0472">Membrane</keyword>
<protein>
    <submittedName>
        <fullName evidence="2">Uncharacterized protein</fullName>
    </submittedName>
</protein>
<evidence type="ECO:0000313" key="2">
    <source>
        <dbReference type="EMBL" id="QFG76467.1"/>
    </source>
</evidence>
<evidence type="ECO:0000256" key="1">
    <source>
        <dbReference type="SAM" id="Phobius"/>
    </source>
</evidence>
<keyword evidence="1" id="KW-1133">Transmembrane helix</keyword>
<name>A0A5P6A967_RAOPL</name>
<dbReference type="AlphaFoldDB" id="A0A5P6A967"/>
<accession>A0A5P6A967</accession>
<gene>
    <name evidence="2" type="ORF">DMB90_03660</name>
</gene>
<feature type="transmembrane region" description="Helical" evidence="1">
    <location>
        <begin position="25"/>
        <end position="44"/>
    </location>
</feature>
<keyword evidence="1" id="KW-0812">Transmembrane</keyword>
<dbReference type="EMBL" id="CP029752">
    <property type="protein sequence ID" value="QFG76467.1"/>
    <property type="molecule type" value="Genomic_DNA"/>
</dbReference>
<organism evidence="2">
    <name type="scientific">Raoultella planticola</name>
    <name type="common">Klebsiella planticola</name>
    <dbReference type="NCBI Taxonomy" id="575"/>
    <lineage>
        <taxon>Bacteria</taxon>
        <taxon>Pseudomonadati</taxon>
        <taxon>Pseudomonadota</taxon>
        <taxon>Gammaproteobacteria</taxon>
        <taxon>Enterobacterales</taxon>
        <taxon>Enterobacteriaceae</taxon>
        <taxon>Klebsiella/Raoultella group</taxon>
        <taxon>Raoultella</taxon>
    </lineage>
</organism>
<proteinExistence type="predicted"/>